<keyword evidence="4" id="KW-1185">Reference proteome</keyword>
<feature type="domain" description="Anti-sigma K factor RskA C-terminal" evidence="2">
    <location>
        <begin position="82"/>
        <end position="194"/>
    </location>
</feature>
<name>A0A4R4QEW0_9ACTN</name>
<reference evidence="3 4" key="1">
    <citation type="submission" date="2019-03" db="EMBL/GenBank/DDBJ databases">
        <title>Draft genome sequences of novel Actinobacteria.</title>
        <authorList>
            <person name="Sahin N."/>
            <person name="Ay H."/>
            <person name="Saygin H."/>
        </authorList>
    </citation>
    <scope>NUCLEOTIDE SEQUENCE [LARGE SCALE GENOMIC DNA]</scope>
    <source>
        <strain evidence="3 4">JCM 30547</strain>
    </source>
</reference>
<comment type="caution">
    <text evidence="3">The sequence shown here is derived from an EMBL/GenBank/DDBJ whole genome shotgun (WGS) entry which is preliminary data.</text>
</comment>
<dbReference type="Pfam" id="PF10099">
    <property type="entry name" value="RskA_C"/>
    <property type="match status" value="1"/>
</dbReference>
<feature type="region of interest" description="Disordered" evidence="1">
    <location>
        <begin position="1"/>
        <end position="25"/>
    </location>
</feature>
<dbReference type="RefSeq" id="WP_132402358.1">
    <property type="nucleotide sequence ID" value="NZ_SMKA01000010.1"/>
</dbReference>
<dbReference type="AlphaFoldDB" id="A0A4R4QEW0"/>
<evidence type="ECO:0000313" key="4">
    <source>
        <dbReference type="Proteomes" id="UP000295075"/>
    </source>
</evidence>
<accession>A0A4R4QEW0</accession>
<evidence type="ECO:0000313" key="3">
    <source>
        <dbReference type="EMBL" id="TDC34000.1"/>
    </source>
</evidence>
<dbReference type="GO" id="GO:0005886">
    <property type="term" value="C:plasma membrane"/>
    <property type="evidence" value="ECO:0007669"/>
    <property type="project" value="InterPro"/>
</dbReference>
<sequence>MGEESGSLNRHDGSAPDSSVLHGSPGLERILREKAVWAVPPTDLEERIRKQLAAFPPADDDSSALPQRPRRGFLTRGRLTLAASVGLVAAAGGVGLAALQGGGTAHSNLAGTPLAPNARAEVGVRDTSSGVEIRLKVDGLPGAPAGSYYQGWVKGSQGTITIGTFHLRKGSDDVVLWSGVDLRTYPTITVTVQSETAGPASSGRVVLTGQAPAAFR</sequence>
<dbReference type="EMBL" id="SMKA01000010">
    <property type="protein sequence ID" value="TDC34000.1"/>
    <property type="molecule type" value="Genomic_DNA"/>
</dbReference>
<organism evidence="3 4">
    <name type="scientific">Kribbella albertanoniae</name>
    <dbReference type="NCBI Taxonomy" id="1266829"/>
    <lineage>
        <taxon>Bacteria</taxon>
        <taxon>Bacillati</taxon>
        <taxon>Actinomycetota</taxon>
        <taxon>Actinomycetes</taxon>
        <taxon>Propionibacteriales</taxon>
        <taxon>Kribbellaceae</taxon>
        <taxon>Kribbella</taxon>
    </lineage>
</organism>
<evidence type="ECO:0000256" key="1">
    <source>
        <dbReference type="SAM" id="MobiDB-lite"/>
    </source>
</evidence>
<proteinExistence type="predicted"/>
<dbReference type="Proteomes" id="UP000295075">
    <property type="component" value="Unassembled WGS sequence"/>
</dbReference>
<dbReference type="InterPro" id="IPR018764">
    <property type="entry name" value="RskA_C"/>
</dbReference>
<dbReference type="OrthoDB" id="4328740at2"/>
<evidence type="ECO:0000259" key="2">
    <source>
        <dbReference type="Pfam" id="PF10099"/>
    </source>
</evidence>
<protein>
    <submittedName>
        <fullName evidence="3">Anti-sigma factor</fullName>
    </submittedName>
</protein>
<gene>
    <name evidence="3" type="ORF">E1261_04635</name>
</gene>